<dbReference type="InterPro" id="IPR011047">
    <property type="entry name" value="Quinoprotein_ADH-like_sf"/>
</dbReference>
<name>A0ABV5MAY4_9ACTN</name>
<dbReference type="RefSeq" id="WP_223102000.1">
    <property type="nucleotide sequence ID" value="NZ_CP061913.1"/>
</dbReference>
<proteinExistence type="predicted"/>
<dbReference type="InterPro" id="IPR002372">
    <property type="entry name" value="PQQ_rpt_dom"/>
</dbReference>
<comment type="caution">
    <text evidence="2">The sequence shown here is derived from an EMBL/GenBank/DDBJ whole genome shotgun (WGS) entry which is preliminary data.</text>
</comment>
<reference evidence="2 3" key="1">
    <citation type="submission" date="2024-09" db="EMBL/GenBank/DDBJ databases">
        <authorList>
            <person name="Sun Q."/>
            <person name="Mori K."/>
        </authorList>
    </citation>
    <scope>NUCLEOTIDE SEQUENCE [LARGE SCALE GENOMIC DNA]</scope>
    <source>
        <strain evidence="2 3">JCM 3307</strain>
    </source>
</reference>
<dbReference type="SUPFAM" id="SSF50998">
    <property type="entry name" value="Quinoprotein alcohol dehydrogenase-like"/>
    <property type="match status" value="1"/>
</dbReference>
<dbReference type="Gene3D" id="2.130.10.10">
    <property type="entry name" value="YVTN repeat-like/Quinoprotein amine dehydrogenase"/>
    <property type="match status" value="1"/>
</dbReference>
<feature type="domain" description="Pyrrolo-quinoline quinone repeat" evidence="1">
    <location>
        <begin position="53"/>
        <end position="143"/>
    </location>
</feature>
<sequence>MGELIDLGESHGAVDGDALLEWPPPRTARSRQWPIVLMLTFVILFATASRPGSAIEEAGTLVEHTSALVADRNAVYAMREEPALTAFDWTTGRAKWTRSLAGDAGGQAWLAADRAYVRHRPCTATVGWSLERLDPETGRQLWSRGGAPVAVVAGPAGSAPGLLTVDDRAAVCPPVVPGRNAQPTTVHLAGVDAENGDIRWAFDLAAGARVVVPDVPGSGWFAAWFPGGRAEVRSTVTGGVTAVAQVPELADTPPTSVRIVGDRLVIVAVRADGALITTYTGSDLQYQWHTLFTSAEQAPIAELAYGPVVVACGPMICVPNWRDLAVLDPATGAEVWRRPVQLDAAGPGALVARDREDFTHVRIIDWHSGDDRADLAGWAVVPAASEGADGSDDDDIGFAPVGSALVQHPEGDGARVARIDLRTGAITPLGLVTPIPSRCAVRHHRLVCVAGGDAVRLWRLPG</sequence>
<organism evidence="2 3">
    <name type="scientific">Dactylosporangium vinaceum</name>
    <dbReference type="NCBI Taxonomy" id="53362"/>
    <lineage>
        <taxon>Bacteria</taxon>
        <taxon>Bacillati</taxon>
        <taxon>Actinomycetota</taxon>
        <taxon>Actinomycetes</taxon>
        <taxon>Micromonosporales</taxon>
        <taxon>Micromonosporaceae</taxon>
        <taxon>Dactylosporangium</taxon>
    </lineage>
</organism>
<dbReference type="Proteomes" id="UP001589608">
    <property type="component" value="Unassembled WGS sequence"/>
</dbReference>
<evidence type="ECO:0000313" key="2">
    <source>
        <dbReference type="EMBL" id="MFB9446000.1"/>
    </source>
</evidence>
<accession>A0ABV5MAY4</accession>
<dbReference type="InterPro" id="IPR015943">
    <property type="entry name" value="WD40/YVTN_repeat-like_dom_sf"/>
</dbReference>
<dbReference type="Pfam" id="PF13360">
    <property type="entry name" value="PQQ_2"/>
    <property type="match status" value="1"/>
</dbReference>
<keyword evidence="3" id="KW-1185">Reference proteome</keyword>
<gene>
    <name evidence="2" type="ORF">ACFFTR_23205</name>
</gene>
<evidence type="ECO:0000259" key="1">
    <source>
        <dbReference type="Pfam" id="PF13360"/>
    </source>
</evidence>
<dbReference type="EMBL" id="JBHMCA010000046">
    <property type="protein sequence ID" value="MFB9446000.1"/>
    <property type="molecule type" value="Genomic_DNA"/>
</dbReference>
<protein>
    <submittedName>
        <fullName evidence="2">PQQ-binding-like beta-propeller repeat protein</fullName>
    </submittedName>
</protein>
<evidence type="ECO:0000313" key="3">
    <source>
        <dbReference type="Proteomes" id="UP001589608"/>
    </source>
</evidence>